<comment type="caution">
    <text evidence="2">The sequence shown here is derived from an EMBL/GenBank/DDBJ whole genome shotgun (WGS) entry which is preliminary data.</text>
</comment>
<evidence type="ECO:0000313" key="3">
    <source>
        <dbReference type="Proteomes" id="UP000649617"/>
    </source>
</evidence>
<evidence type="ECO:0000313" key="2">
    <source>
        <dbReference type="EMBL" id="CAE7265326.1"/>
    </source>
</evidence>
<evidence type="ECO:0000256" key="1">
    <source>
        <dbReference type="SAM" id="MobiDB-lite"/>
    </source>
</evidence>
<gene>
    <name evidence="2" type="ORF">SPIL2461_LOCUS5702</name>
</gene>
<name>A0A812MDM1_SYMPI</name>
<dbReference type="PANTHER" id="PTHR32098:SF5">
    <property type="entry name" value="LYCOPENE BETA_EPSILON CYCLASE PROTEIN"/>
    <property type="match status" value="1"/>
</dbReference>
<organism evidence="2 3">
    <name type="scientific">Symbiodinium pilosum</name>
    <name type="common">Dinoflagellate</name>
    <dbReference type="NCBI Taxonomy" id="2952"/>
    <lineage>
        <taxon>Eukaryota</taxon>
        <taxon>Sar</taxon>
        <taxon>Alveolata</taxon>
        <taxon>Dinophyceae</taxon>
        <taxon>Suessiales</taxon>
        <taxon>Symbiodiniaceae</taxon>
        <taxon>Symbiodinium</taxon>
    </lineage>
</organism>
<dbReference type="Proteomes" id="UP000649617">
    <property type="component" value="Unassembled WGS sequence"/>
</dbReference>
<dbReference type="EMBL" id="CAJNIZ010008224">
    <property type="protein sequence ID" value="CAE7265326.1"/>
    <property type="molecule type" value="Genomic_DNA"/>
</dbReference>
<dbReference type="AlphaFoldDB" id="A0A812MDM1"/>
<feature type="region of interest" description="Disordered" evidence="1">
    <location>
        <begin position="155"/>
        <end position="176"/>
    </location>
</feature>
<reference evidence="2" key="1">
    <citation type="submission" date="2021-02" db="EMBL/GenBank/DDBJ databases">
        <authorList>
            <person name="Dougan E. K."/>
            <person name="Rhodes N."/>
            <person name="Thang M."/>
            <person name="Chan C."/>
        </authorList>
    </citation>
    <scope>NUCLEOTIDE SEQUENCE</scope>
</reference>
<proteinExistence type="predicted"/>
<dbReference type="Gene3D" id="3.50.50.60">
    <property type="entry name" value="FAD/NAD(P)-binding domain"/>
    <property type="match status" value="1"/>
</dbReference>
<dbReference type="InterPro" id="IPR036188">
    <property type="entry name" value="FAD/NAD-bd_sf"/>
</dbReference>
<sequence>MRSWSSAPVRTSTISAKAHHEVIASCNISFDSDIRRQSTSNGLKGPAEAGLQQGARSKLSHLSAPLALALGVSAVAGHRRSLRARNRLRALKALKVEERLALSPKALSFLQSAEESASKSIAPGKGGNASIAGIQRAEQVWQNIKARACQKAAGDDLEPPKQVVRNDRSEGAKSCPVDSGTQTFDVVVCGGTLGILIARALQNEGYSVCIVERGVVRGRDQEWNVNSQELEPLIRHDIISREEASQALLSSWPRSRVGMEGAHAVEFYAGALNAGVSPKVLVDAARSRFEAAGGVILERTMLDAIDIFDDGALLQLSSQHGPSQLRARLVLDAMGSGSPIVSQARKGAPPDAACLVVGTMASGYPAAANTSGDYLYACTPKTKSGHQAFWEAFPSANGGTDGTDRTTYYFTYVLPGLENLPSITDVFEEYVEALPQYQQVPLADLKVRRALCASFVAYKDSPLPTPFDRVLPVGDAAGIQSPLSFGGFGALCRHLPRLRTAISEALAHDLLSAKDLSQINPYLPNLSMQWTMYRSIAQPPEEEPEFVTRMMGGILSASSRCGPEVMMPILQDVFSLSALAPTLVSWMSCDPGIIPLFVRSMGTSNVAGALSHLGALTLYTGLSKLEPLLRPYADSLPAAERFEWHRRFEAWKYGSGLDYEH</sequence>
<keyword evidence="3" id="KW-1185">Reference proteome</keyword>
<protein>
    <submittedName>
        <fullName evidence="2">Uncharacterized protein</fullName>
    </submittedName>
</protein>
<dbReference type="OrthoDB" id="4211at2759"/>
<dbReference type="PANTHER" id="PTHR32098">
    <property type="entry name" value="LYCOPENE BETA/EPSILON CYCLASE PROTEIN"/>
    <property type="match status" value="1"/>
</dbReference>
<accession>A0A812MDM1</accession>
<dbReference type="SUPFAM" id="SSF51905">
    <property type="entry name" value="FAD/NAD(P)-binding domain"/>
    <property type="match status" value="1"/>
</dbReference>